<accession>A0ABS2RHK8</accession>
<keyword evidence="2" id="KW-1185">Reference proteome</keyword>
<organism evidence="1 2">
    <name type="scientific">Microlunatus panaciterrae</name>
    <dbReference type="NCBI Taxonomy" id="400768"/>
    <lineage>
        <taxon>Bacteria</taxon>
        <taxon>Bacillati</taxon>
        <taxon>Actinomycetota</taxon>
        <taxon>Actinomycetes</taxon>
        <taxon>Propionibacteriales</taxon>
        <taxon>Propionibacteriaceae</taxon>
        <taxon>Microlunatus</taxon>
    </lineage>
</organism>
<dbReference type="Proteomes" id="UP000704762">
    <property type="component" value="Unassembled WGS sequence"/>
</dbReference>
<evidence type="ECO:0000313" key="2">
    <source>
        <dbReference type="Proteomes" id="UP000704762"/>
    </source>
</evidence>
<dbReference type="RefSeq" id="WP_204917021.1">
    <property type="nucleotide sequence ID" value="NZ_BAAAQP010000008.1"/>
</dbReference>
<proteinExistence type="predicted"/>
<name>A0ABS2RHK8_9ACTN</name>
<comment type="caution">
    <text evidence="1">The sequence shown here is derived from an EMBL/GenBank/DDBJ whole genome shotgun (WGS) entry which is preliminary data.</text>
</comment>
<sequence length="288" mass="33096">MGEDHEVELRPIQPDQVPEVARFLHEHLNSKVSTATWAAAILPTWPGESPNHGFMLMQHDQIIGVHLAFYSQRLINGQQERFCNLGAWCVRDGYRSQGLRLLRALLSQRDYNFTDLSPSGNVVELNRRLKFTDIDTETVLVPNLPRRPGFGGIRVIRDHRIIEDVLTAPELSIFQDHQGALAARHLLVVEGDEHCYLIYRRDRRKRLPLFASIIYASNPPLLHRAIPAVVSDILIHDRLPATLVEVRSIGRPVRALRLRTSRAKMFKSRHLTQEQVDYLYSELTCVPW</sequence>
<dbReference type="SUPFAM" id="SSF55729">
    <property type="entry name" value="Acyl-CoA N-acyltransferases (Nat)"/>
    <property type="match status" value="1"/>
</dbReference>
<reference evidence="1 2" key="1">
    <citation type="submission" date="2021-01" db="EMBL/GenBank/DDBJ databases">
        <title>Sequencing the genomes of 1000 actinobacteria strains.</title>
        <authorList>
            <person name="Klenk H.-P."/>
        </authorList>
    </citation>
    <scope>NUCLEOTIDE SEQUENCE [LARGE SCALE GENOMIC DNA]</scope>
    <source>
        <strain evidence="1 2">DSM 18662</strain>
    </source>
</reference>
<protein>
    <recommendedName>
        <fullName evidence="3">N-acetyltransferase domain-containing protein</fullName>
    </recommendedName>
</protein>
<dbReference type="EMBL" id="JAFBCF010000001">
    <property type="protein sequence ID" value="MBM7798491.1"/>
    <property type="molecule type" value="Genomic_DNA"/>
</dbReference>
<dbReference type="Gene3D" id="3.40.630.30">
    <property type="match status" value="1"/>
</dbReference>
<evidence type="ECO:0000313" key="1">
    <source>
        <dbReference type="EMBL" id="MBM7798491.1"/>
    </source>
</evidence>
<gene>
    <name evidence="1" type="ORF">JOE57_001412</name>
</gene>
<dbReference type="InterPro" id="IPR016181">
    <property type="entry name" value="Acyl_CoA_acyltransferase"/>
</dbReference>
<evidence type="ECO:0008006" key="3">
    <source>
        <dbReference type="Google" id="ProtNLM"/>
    </source>
</evidence>